<evidence type="ECO:0000256" key="2">
    <source>
        <dbReference type="ARBA" id="ARBA00022603"/>
    </source>
</evidence>
<evidence type="ECO:0000256" key="1">
    <source>
        <dbReference type="ARBA" id="ARBA00008138"/>
    </source>
</evidence>
<dbReference type="GO" id="GO:0032259">
    <property type="term" value="P:methylation"/>
    <property type="evidence" value="ECO:0007669"/>
    <property type="project" value="UniProtKB-KW"/>
</dbReference>
<dbReference type="NCBIfam" id="TIGR00027">
    <property type="entry name" value="mthyl_TIGR00027"/>
    <property type="match status" value="1"/>
</dbReference>
<reference evidence="5" key="1">
    <citation type="submission" date="2023-07" db="EMBL/GenBank/DDBJ databases">
        <title>Whole-genome sequencing of a new Methanosarcina sp. Z-7115.</title>
        <authorList>
            <person name="Zhilina T.N."/>
            <person name="Merkel A.Y."/>
        </authorList>
    </citation>
    <scope>NUCLEOTIDE SEQUENCE [LARGE SCALE GENOMIC DNA]</scope>
    <source>
        <strain evidence="5">Z-7115</strain>
    </source>
</reference>
<dbReference type="Gene3D" id="3.40.50.150">
    <property type="entry name" value="Vaccinia Virus protein VP39"/>
    <property type="match status" value="1"/>
</dbReference>
<dbReference type="PANTHER" id="PTHR43619:SF2">
    <property type="entry name" value="S-ADENOSYL-L-METHIONINE-DEPENDENT METHYLTRANSFERASES SUPERFAMILY PROTEIN"/>
    <property type="match status" value="1"/>
</dbReference>
<comment type="similarity">
    <text evidence="1">Belongs to the UPF0677 family.</text>
</comment>
<sequence length="302" mass="34665">MKENQASYSAMITASIRAYHSMNDAPKIFDDFLAYRLIPQEVRALIEQGLTKYKQFDDPEHTASCSDQPIPWTALMQATNVLSRARYTEDALERAVRQGVKQYVILGAGMDTFAFRRPELLEQLEVFEVDHPATQNFKLLRLADLGWEHPAQLHFIPIDFTKENLADAFNRSSSYDPNVKSFFSWLGVTMYLTREEVFATLRSITDIAPKDSAVVFDYFDTDAFIPEKSSPKMQKKQEVFQKLGEKMITGFNPVTLDEEIAILGLRLYDNLSPEDIEKRYFKGRKDGYHAPEHGHIAYAIVE</sequence>
<dbReference type="EMBL" id="JAVKPK010000034">
    <property type="protein sequence ID" value="MDR7666024.1"/>
    <property type="molecule type" value="Genomic_DNA"/>
</dbReference>
<dbReference type="InterPro" id="IPR007213">
    <property type="entry name" value="Ppm1/Ppm2/Tcmp"/>
</dbReference>
<dbReference type="InterPro" id="IPR029063">
    <property type="entry name" value="SAM-dependent_MTases_sf"/>
</dbReference>
<name>A0ABU2D225_9EURY</name>
<proteinExistence type="inferred from homology"/>
<evidence type="ECO:0000313" key="5">
    <source>
        <dbReference type="Proteomes" id="UP001246244"/>
    </source>
</evidence>
<comment type="caution">
    <text evidence="4">The sequence shown here is derived from an EMBL/GenBank/DDBJ whole genome shotgun (WGS) entry which is preliminary data.</text>
</comment>
<dbReference type="GO" id="GO:0008168">
    <property type="term" value="F:methyltransferase activity"/>
    <property type="evidence" value="ECO:0007669"/>
    <property type="project" value="UniProtKB-KW"/>
</dbReference>
<evidence type="ECO:0000256" key="3">
    <source>
        <dbReference type="ARBA" id="ARBA00022679"/>
    </source>
</evidence>
<protein>
    <submittedName>
        <fullName evidence="4">Class I SAM-dependent methyltransferase</fullName>
    </submittedName>
</protein>
<dbReference type="PANTHER" id="PTHR43619">
    <property type="entry name" value="S-ADENOSYL-L-METHIONINE-DEPENDENT METHYLTRANSFERASE YKTD-RELATED"/>
    <property type="match status" value="1"/>
</dbReference>
<dbReference type="SUPFAM" id="SSF53335">
    <property type="entry name" value="S-adenosyl-L-methionine-dependent methyltransferases"/>
    <property type="match status" value="1"/>
</dbReference>
<keyword evidence="5" id="KW-1185">Reference proteome</keyword>
<dbReference type="InterPro" id="IPR011610">
    <property type="entry name" value="SAM_mthyl_Trfase_ML2640-like"/>
</dbReference>
<accession>A0ABU2D225</accession>
<gene>
    <name evidence="4" type="ORF">RG963_09610</name>
</gene>
<dbReference type="Proteomes" id="UP001246244">
    <property type="component" value="Unassembled WGS sequence"/>
</dbReference>
<keyword evidence="2 4" id="KW-0489">Methyltransferase</keyword>
<organism evidence="4 5">
    <name type="scientific">Methanosarcina baikalica</name>
    <dbReference type="NCBI Taxonomy" id="3073890"/>
    <lineage>
        <taxon>Archaea</taxon>
        <taxon>Methanobacteriati</taxon>
        <taxon>Methanobacteriota</taxon>
        <taxon>Stenosarchaea group</taxon>
        <taxon>Methanomicrobia</taxon>
        <taxon>Methanosarcinales</taxon>
        <taxon>Methanosarcinaceae</taxon>
        <taxon>Methanosarcina</taxon>
    </lineage>
</organism>
<dbReference type="Pfam" id="PF04072">
    <property type="entry name" value="LCM"/>
    <property type="match status" value="1"/>
</dbReference>
<dbReference type="RefSeq" id="WP_310576048.1">
    <property type="nucleotide sequence ID" value="NZ_JAVKPK010000034.1"/>
</dbReference>
<keyword evidence="3" id="KW-0808">Transferase</keyword>
<evidence type="ECO:0000313" key="4">
    <source>
        <dbReference type="EMBL" id="MDR7666024.1"/>
    </source>
</evidence>